<dbReference type="EMBL" id="CAVLEF010000132">
    <property type="protein sequence ID" value="CAK1551744.1"/>
    <property type="molecule type" value="Genomic_DNA"/>
</dbReference>
<feature type="compositionally biased region" description="Basic and acidic residues" evidence="2">
    <location>
        <begin position="400"/>
        <end position="419"/>
    </location>
</feature>
<evidence type="ECO:0000313" key="3">
    <source>
        <dbReference type="EMBL" id="CAK1551744.1"/>
    </source>
</evidence>
<organism evidence="3 4">
    <name type="scientific">Leptosia nina</name>
    <dbReference type="NCBI Taxonomy" id="320188"/>
    <lineage>
        <taxon>Eukaryota</taxon>
        <taxon>Metazoa</taxon>
        <taxon>Ecdysozoa</taxon>
        <taxon>Arthropoda</taxon>
        <taxon>Hexapoda</taxon>
        <taxon>Insecta</taxon>
        <taxon>Pterygota</taxon>
        <taxon>Neoptera</taxon>
        <taxon>Endopterygota</taxon>
        <taxon>Lepidoptera</taxon>
        <taxon>Glossata</taxon>
        <taxon>Ditrysia</taxon>
        <taxon>Papilionoidea</taxon>
        <taxon>Pieridae</taxon>
        <taxon>Pierinae</taxon>
        <taxon>Leptosia</taxon>
    </lineage>
</organism>
<evidence type="ECO:0000256" key="1">
    <source>
        <dbReference type="ARBA" id="ARBA00004173"/>
    </source>
</evidence>
<dbReference type="Proteomes" id="UP001497472">
    <property type="component" value="Unassembled WGS sequence"/>
</dbReference>
<comment type="subcellular location">
    <subcellularLocation>
        <location evidence="1">Mitochondrion</location>
    </subcellularLocation>
</comment>
<accession>A0AAV1JTC1</accession>
<reference evidence="3 4" key="1">
    <citation type="submission" date="2023-11" db="EMBL/GenBank/DDBJ databases">
        <authorList>
            <person name="Okamura Y."/>
        </authorList>
    </citation>
    <scope>NUCLEOTIDE SEQUENCE [LARGE SCALE GENOMIC DNA]</scope>
</reference>
<name>A0AAV1JTC1_9NEOP</name>
<dbReference type="InterPro" id="IPR034913">
    <property type="entry name" value="mS27/PTCD2"/>
</dbReference>
<protein>
    <recommendedName>
        <fullName evidence="5">28S ribosomal protein S27, mitochondrial</fullName>
    </recommendedName>
</protein>
<sequence length="434" mass="50873">MFRSVRLLATNSLSVTARNTFLTNEYKCINAWKTQVNHPIISKVNIGEFYATLDQNYSSKGVISAIDVDIFANAVKDPMYLEELKDLLHKLRLSAETGKTLESTHHATVRNYMEFGNIQDLVDILKDPINYGIFLDFYAANLLLNKLIKSASYEMAANVASLIMLQEDYSNDITCALCQYACYKLFTENKFLTPQQQNEVDKNKKVEEIKIRIKYLRNPYNDDHFDIDDIKVLSGKTLAWISKQFEDNTSNNLQILGWLYYKNYDKLLSLVQQLSSNSSFKVYREVIDCLKSETTEDIKDEMDKAMTLLGNVEIIEGKMEEPIKNLVENAINRCQNKDILFQEKIFKEWEIVREKEFQNQIERLSRIKRVQSIEEKQKQLQTEEQKLWFFENEEKIDLQIEEKEQMEDKTQIKSKTQDKSDEDYIPPEILPKKK</sequence>
<gene>
    <name evidence="3" type="ORF">LNINA_LOCUS10855</name>
</gene>
<dbReference type="GO" id="GO:0005739">
    <property type="term" value="C:mitochondrion"/>
    <property type="evidence" value="ECO:0007669"/>
    <property type="project" value="UniProtKB-SubCell"/>
</dbReference>
<evidence type="ECO:0000256" key="2">
    <source>
        <dbReference type="SAM" id="MobiDB-lite"/>
    </source>
</evidence>
<dbReference type="PANTHER" id="PTHR21393">
    <property type="entry name" value="MITOCHONDRIAL 28S RIBOSOMAL PROTEIN S27"/>
    <property type="match status" value="1"/>
</dbReference>
<dbReference type="Pfam" id="PF10037">
    <property type="entry name" value="MRP-S27"/>
    <property type="match status" value="1"/>
</dbReference>
<proteinExistence type="predicted"/>
<dbReference type="InterPro" id="IPR019266">
    <property type="entry name" value="Ribosomal_mS27"/>
</dbReference>
<comment type="caution">
    <text evidence="3">The sequence shown here is derived from an EMBL/GenBank/DDBJ whole genome shotgun (WGS) entry which is preliminary data.</text>
</comment>
<dbReference type="AlphaFoldDB" id="A0AAV1JTC1"/>
<feature type="region of interest" description="Disordered" evidence="2">
    <location>
        <begin position="400"/>
        <end position="434"/>
    </location>
</feature>
<keyword evidence="4" id="KW-1185">Reference proteome</keyword>
<evidence type="ECO:0000313" key="4">
    <source>
        <dbReference type="Proteomes" id="UP001497472"/>
    </source>
</evidence>
<evidence type="ECO:0008006" key="5">
    <source>
        <dbReference type="Google" id="ProtNLM"/>
    </source>
</evidence>
<dbReference type="PANTHER" id="PTHR21393:SF0">
    <property type="entry name" value="SMALL RIBOSOMAL SUBUNIT PROTEIN MS27"/>
    <property type="match status" value="1"/>
</dbReference>